<dbReference type="Proteomes" id="UP000077202">
    <property type="component" value="Unassembled WGS sequence"/>
</dbReference>
<evidence type="ECO:0000313" key="2">
    <source>
        <dbReference type="Proteomes" id="UP000077202"/>
    </source>
</evidence>
<gene>
    <name evidence="1" type="ORF">AXG93_625s1230</name>
</gene>
<keyword evidence="2" id="KW-1185">Reference proteome</keyword>
<accession>A0A176VDB9</accession>
<reference evidence="1" key="1">
    <citation type="submission" date="2016-03" db="EMBL/GenBank/DDBJ databases">
        <title>Mechanisms controlling the formation of the plant cell surface in tip-growing cells are functionally conserved among land plants.</title>
        <authorList>
            <person name="Honkanen S."/>
            <person name="Jones V.A."/>
            <person name="Morieri G."/>
            <person name="Champion C."/>
            <person name="Hetherington A.J."/>
            <person name="Kelly S."/>
            <person name="Saint-Marcoux D."/>
            <person name="Proust H."/>
            <person name="Prescott H."/>
            <person name="Dolan L."/>
        </authorList>
    </citation>
    <scope>NUCLEOTIDE SEQUENCE [LARGE SCALE GENOMIC DNA]</scope>
    <source>
        <tissue evidence="1">Whole gametophyte</tissue>
    </source>
</reference>
<organism evidence="1 2">
    <name type="scientific">Marchantia polymorpha subsp. ruderalis</name>
    <dbReference type="NCBI Taxonomy" id="1480154"/>
    <lineage>
        <taxon>Eukaryota</taxon>
        <taxon>Viridiplantae</taxon>
        <taxon>Streptophyta</taxon>
        <taxon>Embryophyta</taxon>
        <taxon>Marchantiophyta</taxon>
        <taxon>Marchantiopsida</taxon>
        <taxon>Marchantiidae</taxon>
        <taxon>Marchantiales</taxon>
        <taxon>Marchantiaceae</taxon>
        <taxon>Marchantia</taxon>
    </lineage>
</organism>
<protein>
    <submittedName>
        <fullName evidence="1">Uncharacterized protein</fullName>
    </submittedName>
</protein>
<sequence length="127" mass="14339">MQNGFLTEPGKPHEDLRSGWICEIETKDLCVENLELISKKNSNEDETIIVPLPLVVLLQRTTWSTARSSSACCYRESKCDAMHEGRRSLILKCFKFICSSHFDAISGKYMQSHSGRAFHGIGELHHG</sequence>
<proteinExistence type="predicted"/>
<dbReference type="AlphaFoldDB" id="A0A176VDB9"/>
<comment type="caution">
    <text evidence="1">The sequence shown here is derived from an EMBL/GenBank/DDBJ whole genome shotgun (WGS) entry which is preliminary data.</text>
</comment>
<name>A0A176VDB9_MARPO</name>
<dbReference type="EMBL" id="LVLJ01004052">
    <property type="protein sequence ID" value="OAE18533.1"/>
    <property type="molecule type" value="Genomic_DNA"/>
</dbReference>
<evidence type="ECO:0000313" key="1">
    <source>
        <dbReference type="EMBL" id="OAE18533.1"/>
    </source>
</evidence>